<dbReference type="InterPro" id="IPR039844">
    <property type="entry name" value="URB1"/>
</dbReference>
<dbReference type="Pfam" id="PF11707">
    <property type="entry name" value="Npa1"/>
    <property type="match status" value="1"/>
</dbReference>
<dbReference type="GO" id="GO:0005730">
    <property type="term" value="C:nucleolus"/>
    <property type="evidence" value="ECO:0007669"/>
    <property type="project" value="TreeGrafter"/>
</dbReference>
<sequence length="1881" mass="215548">MTNTPKSFQSRDSFHNKSGSGNSNKWYPFENVEELQLCLNSKNIETLVQGVIRFRQQLQVHKSKEIPAHGKSSGNDNDYKKLSVIQEYLQRSPGCEEVFGIWDMQQAHNITRLQISIPDLLAKILDFANSNTTSIAKTTGTLITRNVTRNYMKTIHQNLTSGNIPLCQATLRLLIAVNSCGASTAHEIYQNFNFGMKALGKLFNTRRKQPIDETIKLPKTDVRTLYIYFILSFFKYGDSKLKREILGIKNFVSGLFPGLVHDSYEFIDEVLTTLYNHVIMDNEINRTAKVAFFNNWVLDQLAQLYSRQELEPNTTTTTDSTTNTTSKKIVADRIHQFLISICCTPGVNVCFHDEGWYPRGIDDAKSHSNADRDINEKNFRVYNIILLRFIVNLNPTNDLRQQELLLKILKVCPELVYPFWQLTHFSFEPRLSHKWLFNMTLAQKIISLSVPEQQIASKHHYHNNHLTDPPPPPPVHIIMENILPNAINRSILSKCIQHQSPFVKYKTMIFLATAFQKFGTVVRWFRGVIKSFAAVGQSTMTLIEGDEQFQEFKARNNLLYESILRILKYYQTYIHESTISDTKFDVGRFISTDFFETKTQLLLQKHMLEILLVVDDFKWRNRLSESSPTHVYTLLNLYLSTPYHQIQELTERVLERHLADSIVFNYASGDVYVWLDSLKQGVFCDAENIMEDNQINNSSDNSRSNSKNNQKELLSFLESCILRCLQSPYRYIDDVRKLVNEALRKKNEREDTAMDIDDDGGIVDNDLGKENDSQLDDTGYSIIVNPLLLTVIEQFQYINTSTTRSVVQFRDLVAYFENFMESHQKKKSQDISAERINSQDSFENMSLEQLLEIWKNHQQLSPDLDIALLRKLDEHMIPGFGVLAFTFDEKSINDNFIINNNNINGNSLDNVFEFAEKRLFNILPSKIADEIVKCIITSINEITRTRAIIFGNLVRVCPNVRHRFVDWILLLQNNDDDNRNNVFLENLVIVIEAFLDSVIVKAKNDDDENVNGITWARFTTDCDKQAVNVLLDKYSQKIFKKIDVSLTRESPSIFARVLCNMIWLGSPYNKLSDEVKKIMFENPKEIDRYFGLDFLCVVKCCLFNHRKEGNDVEKDEDKTKKYKIFISACLHHVTLLLEKNSMKHVPREAILALFSHIDELINLLVPKAAILDANIVGEFIFVLLEKKFEDPIIIQCVKSLIMCSYSKAQVLGPPLSKILESILNNPQFSILARPPELSSKSSLSTSQKSPTYTIRLSICCLLHAIFQILFTNNQSSSHSFLTPIISIYGASTSSADQLLLEILFSFEKVSRGSISSHVLCWGPAGSIFSSNRNLMGPNIVIQSLGLIEPAVMLHSYTRFPMNKNLEVSIADKIDDIITNHHEFDKAKENTELSYDPSFFLPLFANLIASYGTLVDCRKFIEINALGFVVVALSSSESTRRAAYYIMDEFYVLLEHTEFREKRQILLLLNSFKNSITERKNEGKQLQRIPTIITVFVAHALNVLLNPAHFMYPMINKFLLQRPVLDLEDIPLFYNLFYSSTEHYQKERVWILRLLSAGLRSFEDYKLFKRRHVWDIISAYYNSQLADNVTRKLVIEILFNAASIPQVITEMITRNGLLSWLHYLCCSGDSSTTLLAPENDFSLVAPRLLLRVLQGAQLQRLQKRLPLHFKTSWIIEQAVCIASGLMQLMENTPTITTTESSSSIHWSLNLLDTLVSIFHYLTLVSSSNATLKIFLPYHASFIFGFLKRCEKDLMFANNNATATNTRQEFIIQAKRTASSLSADSLISSSASLMISSLKSLSSYSLPQITDSLESLYLLDTDVSTMYRRIIRKLFEMVMISDSGGGGKRNHDKEVFTGIIARALLLGVCDEAKDWVKECLNNL</sequence>
<accession>A0A9N8YWD5</accession>
<dbReference type="InterPro" id="IPR059018">
    <property type="entry name" value="HEAT_URB1"/>
</dbReference>
<evidence type="ECO:0000259" key="4">
    <source>
        <dbReference type="Pfam" id="PF26140"/>
    </source>
</evidence>
<feature type="domain" description="URB1 N-terminal" evidence="2">
    <location>
        <begin position="95"/>
        <end position="436"/>
    </location>
</feature>
<protein>
    <submittedName>
        <fullName evidence="5">8097_t:CDS:1</fullName>
    </submittedName>
</protein>
<evidence type="ECO:0000259" key="2">
    <source>
        <dbReference type="Pfam" id="PF11707"/>
    </source>
</evidence>
<name>A0A9N8YWD5_9GLOM</name>
<dbReference type="PANTHER" id="PTHR13500">
    <property type="entry name" value="NUCLEOLAR PRERIBOSOMAL-ASSOCIATED PROTEIN 1"/>
    <property type="match status" value="1"/>
</dbReference>
<dbReference type="Pfam" id="PF16201">
    <property type="entry name" value="NopRA1"/>
    <property type="match status" value="1"/>
</dbReference>
<dbReference type="Pfam" id="PF26140">
    <property type="entry name" value="HEAT_URB1"/>
    <property type="match status" value="1"/>
</dbReference>
<dbReference type="OrthoDB" id="72892at2759"/>
<dbReference type="InterPro" id="IPR021714">
    <property type="entry name" value="URB1_N"/>
</dbReference>
<feature type="domain" description="URB1 C-terminal" evidence="3">
    <location>
        <begin position="1425"/>
        <end position="1619"/>
    </location>
</feature>
<dbReference type="EMBL" id="CAJVPS010000094">
    <property type="protein sequence ID" value="CAG8450920.1"/>
    <property type="molecule type" value="Genomic_DNA"/>
</dbReference>
<proteinExistence type="predicted"/>
<dbReference type="Proteomes" id="UP000789508">
    <property type="component" value="Unassembled WGS sequence"/>
</dbReference>
<organism evidence="5 6">
    <name type="scientific">Ambispora leptoticha</name>
    <dbReference type="NCBI Taxonomy" id="144679"/>
    <lineage>
        <taxon>Eukaryota</taxon>
        <taxon>Fungi</taxon>
        <taxon>Fungi incertae sedis</taxon>
        <taxon>Mucoromycota</taxon>
        <taxon>Glomeromycotina</taxon>
        <taxon>Glomeromycetes</taxon>
        <taxon>Archaeosporales</taxon>
        <taxon>Ambisporaceae</taxon>
        <taxon>Ambispora</taxon>
    </lineage>
</organism>
<evidence type="ECO:0000313" key="6">
    <source>
        <dbReference type="Proteomes" id="UP000789508"/>
    </source>
</evidence>
<dbReference type="GO" id="GO:0000463">
    <property type="term" value="P:maturation of LSU-rRNA from tricistronic rRNA transcript (SSU-rRNA, 5.8S rRNA, LSU-rRNA)"/>
    <property type="evidence" value="ECO:0007669"/>
    <property type="project" value="TreeGrafter"/>
</dbReference>
<comment type="caution">
    <text evidence="5">The sequence shown here is derived from an EMBL/GenBank/DDBJ whole genome shotgun (WGS) entry which is preliminary data.</text>
</comment>
<evidence type="ECO:0000256" key="1">
    <source>
        <dbReference type="SAM" id="MobiDB-lite"/>
    </source>
</evidence>
<evidence type="ECO:0000313" key="5">
    <source>
        <dbReference type="EMBL" id="CAG8450920.1"/>
    </source>
</evidence>
<feature type="domain" description="URB1 central HEAT repeat" evidence="4">
    <location>
        <begin position="617"/>
        <end position="744"/>
    </location>
</feature>
<evidence type="ECO:0000259" key="3">
    <source>
        <dbReference type="Pfam" id="PF16201"/>
    </source>
</evidence>
<dbReference type="GO" id="GO:0000466">
    <property type="term" value="P:maturation of 5.8S rRNA from tricistronic rRNA transcript (SSU-rRNA, 5.8S rRNA, LSU-rRNA)"/>
    <property type="evidence" value="ECO:0007669"/>
    <property type="project" value="TreeGrafter"/>
</dbReference>
<feature type="region of interest" description="Disordered" evidence="1">
    <location>
        <begin position="1"/>
        <end position="20"/>
    </location>
</feature>
<reference evidence="5" key="1">
    <citation type="submission" date="2021-06" db="EMBL/GenBank/DDBJ databases">
        <authorList>
            <person name="Kallberg Y."/>
            <person name="Tangrot J."/>
            <person name="Rosling A."/>
        </authorList>
    </citation>
    <scope>NUCLEOTIDE SEQUENCE</scope>
    <source>
        <strain evidence="5">FL130A</strain>
    </source>
</reference>
<dbReference type="InterPro" id="IPR032436">
    <property type="entry name" value="URB1_C"/>
</dbReference>
<gene>
    <name evidence="5" type="ORF">ALEPTO_LOCUS999</name>
</gene>
<dbReference type="PANTHER" id="PTHR13500:SF0">
    <property type="entry name" value="NUCLEOLAR PRE-RIBOSOMAL-ASSOCIATED PROTEIN 1"/>
    <property type="match status" value="1"/>
</dbReference>
<keyword evidence="6" id="KW-1185">Reference proteome</keyword>